<dbReference type="Proteomes" id="UP001432011">
    <property type="component" value="Chromosome"/>
</dbReference>
<keyword evidence="3" id="KW-1185">Reference proteome</keyword>
<name>A0ABZ1SP44_9ACTN</name>
<evidence type="ECO:0000313" key="2">
    <source>
        <dbReference type="EMBL" id="WUP74773.1"/>
    </source>
</evidence>
<evidence type="ECO:0000256" key="1">
    <source>
        <dbReference type="SAM" id="MobiDB-lite"/>
    </source>
</evidence>
<protein>
    <submittedName>
        <fullName evidence="2">Uncharacterized protein</fullName>
    </submittedName>
</protein>
<organism evidence="2 3">
    <name type="scientific">Microbispora hainanensis</name>
    <dbReference type="NCBI Taxonomy" id="568844"/>
    <lineage>
        <taxon>Bacteria</taxon>
        <taxon>Bacillati</taxon>
        <taxon>Actinomycetota</taxon>
        <taxon>Actinomycetes</taxon>
        <taxon>Streptosporangiales</taxon>
        <taxon>Streptosporangiaceae</taxon>
        <taxon>Microbispora</taxon>
    </lineage>
</organism>
<gene>
    <name evidence="2" type="ORF">OG913_36355</name>
</gene>
<proteinExistence type="predicted"/>
<feature type="compositionally biased region" description="Basic and acidic residues" evidence="1">
    <location>
        <begin position="10"/>
        <end position="20"/>
    </location>
</feature>
<accession>A0ABZ1SP44</accession>
<evidence type="ECO:0000313" key="3">
    <source>
        <dbReference type="Proteomes" id="UP001432011"/>
    </source>
</evidence>
<sequence length="56" mass="6169">MLDDGAGITTKDHEGPRRTTKDTVYFGFGAEGATTQAMRTDLVRRALTHLLGKPHR</sequence>
<reference evidence="2" key="1">
    <citation type="submission" date="2022-10" db="EMBL/GenBank/DDBJ databases">
        <title>The complete genomes of actinobacterial strains from the NBC collection.</title>
        <authorList>
            <person name="Joergensen T.S."/>
            <person name="Alvarez Arevalo M."/>
            <person name="Sterndorff E.B."/>
            <person name="Faurdal D."/>
            <person name="Vuksanovic O."/>
            <person name="Mourched A.-S."/>
            <person name="Charusanti P."/>
            <person name="Shaw S."/>
            <person name="Blin K."/>
            <person name="Weber T."/>
        </authorList>
    </citation>
    <scope>NUCLEOTIDE SEQUENCE</scope>
    <source>
        <strain evidence="2">NBC_00254</strain>
    </source>
</reference>
<dbReference type="EMBL" id="CP108085">
    <property type="protein sequence ID" value="WUP74773.1"/>
    <property type="molecule type" value="Genomic_DNA"/>
</dbReference>
<dbReference type="RefSeq" id="WP_187280674.1">
    <property type="nucleotide sequence ID" value="NZ_CP108085.1"/>
</dbReference>
<feature type="region of interest" description="Disordered" evidence="1">
    <location>
        <begin position="1"/>
        <end position="20"/>
    </location>
</feature>